<dbReference type="RefSeq" id="WP_013271495.1">
    <property type="nucleotide sequence ID" value="NC_014376.1"/>
</dbReference>
<sequence length="122" mass="13650">MREEDSLLINVHNLLTIGSFILDQAEKNLKVLGEILSSCEKGKRDSINRCVLFELTDSIDLMVLCEEIDKNLSNPLISPECMASLNNLKKETRSIICNLKVLENALSQYTVCPLMTNGHAIN</sequence>
<evidence type="ECO:0000313" key="2">
    <source>
        <dbReference type="Proteomes" id="UP000001662"/>
    </source>
</evidence>
<reference evidence="1" key="1">
    <citation type="submission" date="2010-07" db="EMBL/GenBank/DDBJ databases">
        <title>Complete sequence of Clostridium saccharolyticum WM1.</title>
        <authorList>
            <consortium name="US DOE Joint Genome Institute"/>
            <person name="Lucas S."/>
            <person name="Copeland A."/>
            <person name="Lapidus A."/>
            <person name="Cheng J.-F."/>
            <person name="Bruce D."/>
            <person name="Goodwin L."/>
            <person name="Pitluck S."/>
            <person name="Chertkov O."/>
            <person name="Detter J.C."/>
            <person name="Han C."/>
            <person name="Tapia R."/>
            <person name="Land M."/>
            <person name="Hauser L."/>
            <person name="Chang Y.-J."/>
            <person name="Jeffries C."/>
            <person name="Kyrpides N."/>
            <person name="Ivanova N."/>
            <person name="Mikhailova N."/>
            <person name="Mouttaki H."/>
            <person name="Lin L."/>
            <person name="Zhou J."/>
            <person name="Hemme C.L."/>
            <person name="Woyke T."/>
        </authorList>
    </citation>
    <scope>NUCLEOTIDE SEQUENCE [LARGE SCALE GENOMIC DNA]</scope>
    <source>
        <strain evidence="1">WM1</strain>
    </source>
</reference>
<proteinExistence type="predicted"/>
<protein>
    <submittedName>
        <fullName evidence="1">Uncharacterized protein</fullName>
    </submittedName>
</protein>
<name>D9R5J4_LACSW</name>
<dbReference type="AlphaFoldDB" id="D9R5J4"/>
<dbReference type="KEGG" id="csh:Closa_0775"/>
<keyword evidence="2" id="KW-1185">Reference proteome</keyword>
<dbReference type="EMBL" id="CP002109">
    <property type="protein sequence ID" value="ADL03400.1"/>
    <property type="molecule type" value="Genomic_DNA"/>
</dbReference>
<accession>D9R5J4</accession>
<dbReference type="HOGENOM" id="CLU_2022759_0_0_9"/>
<organism evidence="1 2">
    <name type="scientific">Lacrimispora saccharolytica (strain ATCC 35040 / DSM 2544 / NRCC 2533 / WM1)</name>
    <name type="common">Clostridium saccharolyticum</name>
    <dbReference type="NCBI Taxonomy" id="610130"/>
    <lineage>
        <taxon>Bacteria</taxon>
        <taxon>Bacillati</taxon>
        <taxon>Bacillota</taxon>
        <taxon>Clostridia</taxon>
        <taxon>Lachnospirales</taxon>
        <taxon>Lachnospiraceae</taxon>
        <taxon>Lacrimispora</taxon>
    </lineage>
</organism>
<evidence type="ECO:0000313" key="1">
    <source>
        <dbReference type="EMBL" id="ADL03400.1"/>
    </source>
</evidence>
<dbReference type="PaxDb" id="610130-Closa_0775"/>
<dbReference type="Proteomes" id="UP000001662">
    <property type="component" value="Chromosome"/>
</dbReference>
<dbReference type="STRING" id="610130.Closa_0775"/>
<gene>
    <name evidence="1" type="ordered locus">Closa_0775</name>
</gene>